<organism evidence="3 4">
    <name type="scientific">Ruegeria faecimaris</name>
    <dbReference type="NCBI Taxonomy" id="686389"/>
    <lineage>
        <taxon>Bacteria</taxon>
        <taxon>Pseudomonadati</taxon>
        <taxon>Pseudomonadota</taxon>
        <taxon>Alphaproteobacteria</taxon>
        <taxon>Rhodobacterales</taxon>
        <taxon>Roseobacteraceae</taxon>
        <taxon>Ruegeria</taxon>
    </lineage>
</organism>
<dbReference type="GO" id="GO:0003677">
    <property type="term" value="F:DNA binding"/>
    <property type="evidence" value="ECO:0007669"/>
    <property type="project" value="UniProtKB-KW"/>
</dbReference>
<keyword evidence="3" id="KW-0238">DNA-binding</keyword>
<protein>
    <submittedName>
        <fullName evidence="3">LytTr DNA-binding domain-containing protein</fullName>
    </submittedName>
</protein>
<dbReference type="OrthoDB" id="7028951at2"/>
<feature type="transmembrane region" description="Helical" evidence="1">
    <location>
        <begin position="12"/>
        <end position="29"/>
    </location>
</feature>
<evidence type="ECO:0000313" key="4">
    <source>
        <dbReference type="Proteomes" id="UP000319555"/>
    </source>
</evidence>
<keyword evidence="1" id="KW-1133">Transmembrane helix</keyword>
<evidence type="ECO:0000256" key="1">
    <source>
        <dbReference type="SAM" id="Phobius"/>
    </source>
</evidence>
<evidence type="ECO:0000313" key="3">
    <source>
        <dbReference type="EMBL" id="SMO93338.1"/>
    </source>
</evidence>
<gene>
    <name evidence="3" type="ORF">SAMN06265380_1195</name>
</gene>
<dbReference type="Proteomes" id="UP000319555">
    <property type="component" value="Unassembled WGS sequence"/>
</dbReference>
<evidence type="ECO:0000259" key="2">
    <source>
        <dbReference type="PROSITE" id="PS50930"/>
    </source>
</evidence>
<feature type="transmembrane region" description="Helical" evidence="1">
    <location>
        <begin position="41"/>
        <end position="59"/>
    </location>
</feature>
<dbReference type="AlphaFoldDB" id="A0A521FAW3"/>
<feature type="transmembrane region" description="Helical" evidence="1">
    <location>
        <begin position="71"/>
        <end position="90"/>
    </location>
</feature>
<dbReference type="Gene3D" id="2.40.50.1020">
    <property type="entry name" value="LytTr DNA-binding domain"/>
    <property type="match status" value="1"/>
</dbReference>
<reference evidence="3 4" key="1">
    <citation type="submission" date="2017-05" db="EMBL/GenBank/DDBJ databases">
        <authorList>
            <person name="Varghese N."/>
            <person name="Submissions S."/>
        </authorList>
    </citation>
    <scope>NUCLEOTIDE SEQUENCE [LARGE SCALE GENOMIC DNA]</scope>
    <source>
        <strain evidence="3 4">DSM 28009</strain>
    </source>
</reference>
<proteinExistence type="predicted"/>
<dbReference type="SMART" id="SM00850">
    <property type="entry name" value="LytTR"/>
    <property type="match status" value="1"/>
</dbReference>
<dbReference type="RefSeq" id="WP_142640101.1">
    <property type="nucleotide sequence ID" value="NZ_FXTE01000019.1"/>
</dbReference>
<feature type="transmembrane region" description="Helical" evidence="1">
    <location>
        <begin position="146"/>
        <end position="166"/>
    </location>
</feature>
<dbReference type="EMBL" id="FXTE01000019">
    <property type="protein sequence ID" value="SMO93338.1"/>
    <property type="molecule type" value="Genomic_DNA"/>
</dbReference>
<dbReference type="Pfam" id="PF04397">
    <property type="entry name" value="LytTR"/>
    <property type="match status" value="1"/>
</dbReference>
<dbReference type="InterPro" id="IPR007492">
    <property type="entry name" value="LytTR_DNA-bd_dom"/>
</dbReference>
<sequence>MKPQDVYNDLKQAKLSFVVLPGMSVDAILSEVLSFFLSRNFLMFLPALMLLLIGATPSLFAEPLNGLGRTIYWMCGLLGYMGSVVLMLLFEAFCSRYLGIKRFFTPLTCFPIAYGAMQFAQFATTMVFSTFLSFSFENSPLLLPQYFLVVGIEVIVIVWVFPPYLARLRASDPQPEDEPDSRVESRVPVANGLVSANGQNFLAKDILFVQAQQHYVTLRVDEKEVLVRSTFKGILSQMPECYGLQVHRSFWVANRCVDIAQSLNEVGYLVLGCGKKIAIARSRHGAVRDWLSEMASAESPATVKASPQQT</sequence>
<feature type="transmembrane region" description="Helical" evidence="1">
    <location>
        <begin position="111"/>
        <end position="134"/>
    </location>
</feature>
<keyword evidence="4" id="KW-1185">Reference proteome</keyword>
<accession>A0A521FAW3</accession>
<keyword evidence="1" id="KW-0812">Transmembrane</keyword>
<keyword evidence="1" id="KW-0472">Membrane</keyword>
<dbReference type="PROSITE" id="PS50930">
    <property type="entry name" value="HTH_LYTTR"/>
    <property type="match status" value="1"/>
</dbReference>
<feature type="domain" description="HTH LytTR-type" evidence="2">
    <location>
        <begin position="204"/>
        <end position="293"/>
    </location>
</feature>
<name>A0A521FAW3_9RHOB</name>